<name>A0A485KQR4_9STRA</name>
<dbReference type="GO" id="GO:0005737">
    <property type="term" value="C:cytoplasm"/>
    <property type="evidence" value="ECO:0007669"/>
    <property type="project" value="TreeGrafter"/>
</dbReference>
<dbReference type="InterPro" id="IPR051064">
    <property type="entry name" value="SEC14/CRAL-TRIO_domain"/>
</dbReference>
<dbReference type="EMBL" id="VJMH01005190">
    <property type="protein sequence ID" value="KAF0699235.1"/>
    <property type="molecule type" value="Genomic_DNA"/>
</dbReference>
<dbReference type="CDD" id="cd00170">
    <property type="entry name" value="SEC14"/>
    <property type="match status" value="1"/>
</dbReference>
<dbReference type="Pfam" id="PF00650">
    <property type="entry name" value="CRAL_TRIO"/>
    <property type="match status" value="1"/>
</dbReference>
<dbReference type="EMBL" id="CAADRA010005211">
    <property type="protein sequence ID" value="VFT87076.1"/>
    <property type="molecule type" value="Genomic_DNA"/>
</dbReference>
<dbReference type="PANTHER" id="PTHR23324:SF83">
    <property type="entry name" value="SEC14-LIKE PROTEIN 2"/>
    <property type="match status" value="1"/>
</dbReference>
<evidence type="ECO:0000313" key="2">
    <source>
        <dbReference type="EMBL" id="KAF0699235.1"/>
    </source>
</evidence>
<protein>
    <submittedName>
        <fullName evidence="3">Aste57867_10200 protein</fullName>
    </submittedName>
</protein>
<dbReference type="Proteomes" id="UP000332933">
    <property type="component" value="Unassembled WGS sequence"/>
</dbReference>
<dbReference type="PANTHER" id="PTHR23324">
    <property type="entry name" value="SEC14 RELATED PROTEIN"/>
    <property type="match status" value="1"/>
</dbReference>
<accession>A0A485KQR4</accession>
<evidence type="ECO:0000313" key="4">
    <source>
        <dbReference type="Proteomes" id="UP000332933"/>
    </source>
</evidence>
<dbReference type="InterPro" id="IPR001251">
    <property type="entry name" value="CRAL-TRIO_dom"/>
</dbReference>
<proteinExistence type="predicted"/>
<dbReference type="InterPro" id="IPR036865">
    <property type="entry name" value="CRAL-TRIO_dom_sf"/>
</dbReference>
<sequence>METMLDVALEAHQANITALRERLFDAMEPCYDDIWLLRFLLSNGSVDAAEDPALFTIQWRTDRAHRPSRERLFLDCDRLTRERRQLVKMLVVLDFHHFSLVRGHDTRFGRLNGATSKISEKMFPQLLGRTIFLHTPRVFPWMFKFMKLLLSARTVEKMVFCTGGPTSFVTTCPFVRTALAADAVPTFLGGTCTCRPGACVAGVPNSQTAPIDSVDDDGLLRVTLAARAAQVIEYPVWAGMLVRHCGGWQGGGCPRARRRRRRQGHHQGTRAVMQATGTWTIPCDGMLQFQLTNCHVRWRSRSVKFRIDSQSN</sequence>
<organism evidence="3 4">
    <name type="scientific">Aphanomyces stellatus</name>
    <dbReference type="NCBI Taxonomy" id="120398"/>
    <lineage>
        <taxon>Eukaryota</taxon>
        <taxon>Sar</taxon>
        <taxon>Stramenopiles</taxon>
        <taxon>Oomycota</taxon>
        <taxon>Saprolegniomycetes</taxon>
        <taxon>Saprolegniales</taxon>
        <taxon>Verrucalvaceae</taxon>
        <taxon>Aphanomyces</taxon>
    </lineage>
</organism>
<reference evidence="2" key="2">
    <citation type="submission" date="2019-06" db="EMBL/GenBank/DDBJ databases">
        <title>Genomics analysis of Aphanomyces spp. identifies a new class of oomycete effector associated with host adaptation.</title>
        <authorList>
            <person name="Gaulin E."/>
        </authorList>
    </citation>
    <scope>NUCLEOTIDE SEQUENCE</scope>
    <source>
        <strain evidence="2">CBS 578.67</strain>
    </source>
</reference>
<dbReference type="Gene3D" id="3.40.525.10">
    <property type="entry name" value="CRAL-TRIO lipid binding domain"/>
    <property type="match status" value="1"/>
</dbReference>
<evidence type="ECO:0000313" key="3">
    <source>
        <dbReference type="EMBL" id="VFT87076.1"/>
    </source>
</evidence>
<dbReference type="AlphaFoldDB" id="A0A485KQR4"/>
<evidence type="ECO:0000259" key="1">
    <source>
        <dbReference type="PROSITE" id="PS50191"/>
    </source>
</evidence>
<gene>
    <name evidence="3" type="primary">Aste57867_10200</name>
    <name evidence="2" type="ORF">As57867_010161</name>
    <name evidence="3" type="ORF">ASTE57867_10200</name>
</gene>
<reference evidence="3 4" key="1">
    <citation type="submission" date="2019-03" db="EMBL/GenBank/DDBJ databases">
        <authorList>
            <person name="Gaulin E."/>
            <person name="Dumas B."/>
        </authorList>
    </citation>
    <scope>NUCLEOTIDE SEQUENCE [LARGE SCALE GENOMIC DNA]</scope>
    <source>
        <strain evidence="3">CBS 568.67</strain>
    </source>
</reference>
<dbReference type="OrthoDB" id="2127056at2759"/>
<dbReference type="SUPFAM" id="SSF52087">
    <property type="entry name" value="CRAL/TRIO domain"/>
    <property type="match status" value="1"/>
</dbReference>
<keyword evidence="4" id="KW-1185">Reference proteome</keyword>
<dbReference type="PROSITE" id="PS50191">
    <property type="entry name" value="CRAL_TRIO"/>
    <property type="match status" value="1"/>
</dbReference>
<feature type="domain" description="CRAL-TRIO" evidence="1">
    <location>
        <begin position="27"/>
        <end position="196"/>
    </location>
</feature>